<name>A0ABW2YGY4_9GAMM</name>
<feature type="region of interest" description="Disordered" evidence="1">
    <location>
        <begin position="207"/>
        <end position="233"/>
    </location>
</feature>
<dbReference type="Proteomes" id="UP001597110">
    <property type="component" value="Unassembled WGS sequence"/>
</dbReference>
<feature type="compositionally biased region" description="Pro residues" evidence="1">
    <location>
        <begin position="1"/>
        <end position="25"/>
    </location>
</feature>
<comment type="caution">
    <text evidence="2">The sequence shown here is derived from an EMBL/GenBank/DDBJ whole genome shotgun (WGS) entry which is preliminary data.</text>
</comment>
<evidence type="ECO:0000313" key="2">
    <source>
        <dbReference type="EMBL" id="MFD0727520.1"/>
    </source>
</evidence>
<proteinExistence type="predicted"/>
<dbReference type="RefSeq" id="WP_386826278.1">
    <property type="nucleotide sequence ID" value="NZ_JBHTIF010000006.1"/>
</dbReference>
<keyword evidence="3" id="KW-1185">Reference proteome</keyword>
<sequence length="233" mass="24154">VAPPVAAPAPAAPAPAPAPAAPPAAPVAAAPAPAPAPTPVEAPAAARSTAFSHWLRPGALTGRARYRHGSGPELYIDFGQRQYYGPATLKPLAEYFSATVGLRDFEQLDDSAWQSAVASLGAAQSLTRLQWYGGLLAGEGKMLPGYSPDGRFTLSKWPETEREYPRHFRIATAMMKGPSTIAEIAAASSVPAEDVIDFINANLTTGFAEPASEGGDPPADKASGGLLGRLRGR</sequence>
<feature type="region of interest" description="Disordered" evidence="1">
    <location>
        <begin position="1"/>
        <end position="43"/>
    </location>
</feature>
<feature type="non-terminal residue" evidence="2">
    <location>
        <position position="1"/>
    </location>
</feature>
<evidence type="ECO:0000313" key="3">
    <source>
        <dbReference type="Proteomes" id="UP001597110"/>
    </source>
</evidence>
<dbReference type="EMBL" id="JBHTIF010000006">
    <property type="protein sequence ID" value="MFD0727520.1"/>
    <property type="molecule type" value="Genomic_DNA"/>
</dbReference>
<reference evidence="3" key="1">
    <citation type="journal article" date="2019" name="Int. J. Syst. Evol. Microbiol.">
        <title>The Global Catalogue of Microorganisms (GCM) 10K type strain sequencing project: providing services to taxonomists for standard genome sequencing and annotation.</title>
        <authorList>
            <consortium name="The Broad Institute Genomics Platform"/>
            <consortium name="The Broad Institute Genome Sequencing Center for Infectious Disease"/>
            <person name="Wu L."/>
            <person name="Ma J."/>
        </authorList>
    </citation>
    <scope>NUCLEOTIDE SEQUENCE [LARGE SCALE GENOMIC DNA]</scope>
    <source>
        <strain evidence="3">CCUG 55585</strain>
    </source>
</reference>
<gene>
    <name evidence="2" type="ORF">ACFQ0E_18145</name>
</gene>
<protein>
    <submittedName>
        <fullName evidence="2">Uncharacterized protein</fullName>
    </submittedName>
</protein>
<evidence type="ECO:0000256" key="1">
    <source>
        <dbReference type="SAM" id="MobiDB-lite"/>
    </source>
</evidence>
<organism evidence="2 3">
    <name type="scientific">Lysobacter brunescens</name>
    <dbReference type="NCBI Taxonomy" id="262323"/>
    <lineage>
        <taxon>Bacteria</taxon>
        <taxon>Pseudomonadati</taxon>
        <taxon>Pseudomonadota</taxon>
        <taxon>Gammaproteobacteria</taxon>
        <taxon>Lysobacterales</taxon>
        <taxon>Lysobacteraceae</taxon>
        <taxon>Lysobacter</taxon>
    </lineage>
</organism>
<accession>A0ABW2YGY4</accession>